<dbReference type="Proteomes" id="UP000257109">
    <property type="component" value="Unassembled WGS sequence"/>
</dbReference>
<name>A0A371GR59_MUCPR</name>
<accession>A0A371GR59</accession>
<reference evidence="2" key="1">
    <citation type="submission" date="2018-05" db="EMBL/GenBank/DDBJ databases">
        <title>Draft genome of Mucuna pruriens seed.</title>
        <authorList>
            <person name="Nnadi N.E."/>
            <person name="Vos R."/>
            <person name="Hasami M.H."/>
            <person name="Devisetty U.K."/>
            <person name="Aguiy J.C."/>
        </authorList>
    </citation>
    <scope>NUCLEOTIDE SEQUENCE [LARGE SCALE GENOMIC DNA]</scope>
    <source>
        <strain evidence="2">JCA_2017</strain>
    </source>
</reference>
<proteinExistence type="predicted"/>
<gene>
    <name evidence="2" type="ORF">CR513_24749</name>
</gene>
<dbReference type="EMBL" id="QJKJ01004711">
    <property type="protein sequence ID" value="RDX93047.1"/>
    <property type="molecule type" value="Genomic_DNA"/>
</dbReference>
<feature type="non-terminal residue" evidence="2">
    <location>
        <position position="1"/>
    </location>
</feature>
<dbReference type="OrthoDB" id="1750998at2759"/>
<evidence type="ECO:0000313" key="2">
    <source>
        <dbReference type="EMBL" id="RDX93047.1"/>
    </source>
</evidence>
<comment type="caution">
    <text evidence="2">The sequence shown here is derived from an EMBL/GenBank/DDBJ whole genome shotgun (WGS) entry which is preliminary data.</text>
</comment>
<organism evidence="2 3">
    <name type="scientific">Mucuna pruriens</name>
    <name type="common">Velvet bean</name>
    <name type="synonym">Dolichos pruriens</name>
    <dbReference type="NCBI Taxonomy" id="157652"/>
    <lineage>
        <taxon>Eukaryota</taxon>
        <taxon>Viridiplantae</taxon>
        <taxon>Streptophyta</taxon>
        <taxon>Embryophyta</taxon>
        <taxon>Tracheophyta</taxon>
        <taxon>Spermatophyta</taxon>
        <taxon>Magnoliopsida</taxon>
        <taxon>eudicotyledons</taxon>
        <taxon>Gunneridae</taxon>
        <taxon>Pentapetalae</taxon>
        <taxon>rosids</taxon>
        <taxon>fabids</taxon>
        <taxon>Fabales</taxon>
        <taxon>Fabaceae</taxon>
        <taxon>Papilionoideae</taxon>
        <taxon>50 kb inversion clade</taxon>
        <taxon>NPAAA clade</taxon>
        <taxon>indigoferoid/millettioid clade</taxon>
        <taxon>Phaseoleae</taxon>
        <taxon>Mucuna</taxon>
    </lineage>
</organism>
<feature type="compositionally biased region" description="Acidic residues" evidence="1">
    <location>
        <begin position="69"/>
        <end position="86"/>
    </location>
</feature>
<feature type="region of interest" description="Disordered" evidence="1">
    <location>
        <begin position="60"/>
        <end position="96"/>
    </location>
</feature>
<keyword evidence="3" id="KW-1185">Reference proteome</keyword>
<evidence type="ECO:0000313" key="3">
    <source>
        <dbReference type="Proteomes" id="UP000257109"/>
    </source>
</evidence>
<sequence>MLYDPVEKKFVRSRDGQFMEDQTIEDIDKAKKTILEKDNSLSKIDPVWMPVHDLDTVDNNVQNDGFDIPLDDDAEEEQDMSQDENPSDALKPPPTT</sequence>
<evidence type="ECO:0000256" key="1">
    <source>
        <dbReference type="SAM" id="MobiDB-lite"/>
    </source>
</evidence>
<protein>
    <submittedName>
        <fullName evidence="2">Uncharacterized protein</fullName>
    </submittedName>
</protein>
<dbReference type="AlphaFoldDB" id="A0A371GR59"/>